<name>A0A2V0PEV3_9CHLO</name>
<keyword evidence="17" id="KW-1185">Reference proteome</keyword>
<evidence type="ECO:0000313" key="16">
    <source>
        <dbReference type="EMBL" id="GBF95707.1"/>
    </source>
</evidence>
<dbReference type="PANTHER" id="PTHR46819:SF1">
    <property type="entry name" value="EF-HAND CALCIUM-BINDING DOMAIN-CONTAINING PROTEIN 7"/>
    <property type="match status" value="1"/>
</dbReference>
<evidence type="ECO:0000259" key="15">
    <source>
        <dbReference type="Pfam" id="PF08356"/>
    </source>
</evidence>
<dbReference type="EMBL" id="BDRX01000069">
    <property type="protein sequence ID" value="GBF95707.1"/>
    <property type="molecule type" value="Genomic_DNA"/>
</dbReference>
<dbReference type="InterPro" id="IPR018247">
    <property type="entry name" value="EF_Hand_1_Ca_BS"/>
</dbReference>
<feature type="compositionally biased region" description="Gly residues" evidence="14">
    <location>
        <begin position="738"/>
        <end position="759"/>
    </location>
</feature>
<dbReference type="SUPFAM" id="SSF47473">
    <property type="entry name" value="EF-hand"/>
    <property type="match status" value="1"/>
</dbReference>
<dbReference type="PANTHER" id="PTHR46819">
    <property type="entry name" value="EF-HAND CALCIUM-BINDING DOMAIN-CONTAINING PROTEIN 7"/>
    <property type="match status" value="1"/>
</dbReference>
<keyword evidence="4" id="KW-0479">Metal-binding</keyword>
<evidence type="ECO:0000256" key="10">
    <source>
        <dbReference type="ARBA" id="ARBA00022989"/>
    </source>
</evidence>
<organism evidence="16 17">
    <name type="scientific">Raphidocelis subcapitata</name>
    <dbReference type="NCBI Taxonomy" id="307507"/>
    <lineage>
        <taxon>Eukaryota</taxon>
        <taxon>Viridiplantae</taxon>
        <taxon>Chlorophyta</taxon>
        <taxon>core chlorophytes</taxon>
        <taxon>Chlorophyceae</taxon>
        <taxon>CS clade</taxon>
        <taxon>Sphaeropleales</taxon>
        <taxon>Selenastraceae</taxon>
        <taxon>Raphidocelis</taxon>
    </lineage>
</organism>
<evidence type="ECO:0000256" key="3">
    <source>
        <dbReference type="ARBA" id="ARBA00022692"/>
    </source>
</evidence>
<dbReference type="Gene3D" id="1.10.238.10">
    <property type="entry name" value="EF-hand"/>
    <property type="match status" value="2"/>
</dbReference>
<keyword evidence="5" id="KW-0677">Repeat</keyword>
<dbReference type="PROSITE" id="PS00018">
    <property type="entry name" value="EF_HAND_1"/>
    <property type="match status" value="1"/>
</dbReference>
<dbReference type="GO" id="GO:0016787">
    <property type="term" value="F:hydrolase activity"/>
    <property type="evidence" value="ECO:0007669"/>
    <property type="project" value="UniProtKB-KW"/>
</dbReference>
<gene>
    <name evidence="16" type="ORF">Rsub_08689</name>
</gene>
<dbReference type="FunFam" id="1.10.238.10:FF:000011">
    <property type="entry name" value="Mitochondrial Rho GTPase"/>
    <property type="match status" value="1"/>
</dbReference>
<proteinExistence type="inferred from homology"/>
<keyword evidence="6" id="KW-0547">Nucleotide-binding</keyword>
<evidence type="ECO:0000256" key="13">
    <source>
        <dbReference type="ARBA" id="ARBA00023136"/>
    </source>
</evidence>
<evidence type="ECO:0000313" key="17">
    <source>
        <dbReference type="Proteomes" id="UP000247498"/>
    </source>
</evidence>
<comment type="caution">
    <text evidence="16">The sequence shown here is derived from an EMBL/GenBank/DDBJ whole genome shotgun (WGS) entry which is preliminary data.</text>
</comment>
<dbReference type="Gene3D" id="3.40.50.300">
    <property type="entry name" value="P-loop containing nucleotide triphosphate hydrolases"/>
    <property type="match status" value="2"/>
</dbReference>
<dbReference type="SUPFAM" id="SSF52540">
    <property type="entry name" value="P-loop containing nucleoside triphosphate hydrolases"/>
    <property type="match status" value="2"/>
</dbReference>
<dbReference type="InterPro" id="IPR011992">
    <property type="entry name" value="EF-hand-dom_pair"/>
</dbReference>
<dbReference type="GO" id="GO:0005741">
    <property type="term" value="C:mitochondrial outer membrane"/>
    <property type="evidence" value="ECO:0007669"/>
    <property type="project" value="UniProtKB-SubCell"/>
</dbReference>
<keyword evidence="10" id="KW-1133">Transmembrane helix</keyword>
<dbReference type="Pfam" id="PF08356">
    <property type="entry name" value="EF_assoc_2"/>
    <property type="match status" value="1"/>
</dbReference>
<dbReference type="InterPro" id="IPR052266">
    <property type="entry name" value="Miro-EF-hand_domain"/>
</dbReference>
<evidence type="ECO:0000256" key="4">
    <source>
        <dbReference type="ARBA" id="ARBA00022723"/>
    </source>
</evidence>
<evidence type="ECO:0000256" key="8">
    <source>
        <dbReference type="ARBA" id="ARBA00022801"/>
    </source>
</evidence>
<dbReference type="GO" id="GO:0005525">
    <property type="term" value="F:GTP binding"/>
    <property type="evidence" value="ECO:0007669"/>
    <property type="project" value="UniProtKB-KW"/>
</dbReference>
<keyword evidence="13" id="KW-0472">Membrane</keyword>
<accession>A0A2V0PEV3</accession>
<evidence type="ECO:0000256" key="5">
    <source>
        <dbReference type="ARBA" id="ARBA00022737"/>
    </source>
</evidence>
<keyword evidence="8" id="KW-0378">Hydrolase</keyword>
<feature type="region of interest" description="Disordered" evidence="14">
    <location>
        <begin position="376"/>
        <end position="428"/>
    </location>
</feature>
<evidence type="ECO:0000256" key="7">
    <source>
        <dbReference type="ARBA" id="ARBA00022787"/>
    </source>
</evidence>
<keyword evidence="11" id="KW-0496">Mitochondrion</keyword>
<dbReference type="InterPro" id="IPR013567">
    <property type="entry name" value="EF_hand_assoc_2"/>
</dbReference>
<keyword evidence="12" id="KW-0342">GTP-binding</keyword>
<keyword evidence="7" id="KW-1000">Mitochondrion outer membrane</keyword>
<feature type="compositionally biased region" description="Gly residues" evidence="14">
    <location>
        <begin position="392"/>
        <end position="408"/>
    </location>
</feature>
<dbReference type="AlphaFoldDB" id="A0A2V0PEV3"/>
<comment type="similarity">
    <text evidence="2">Belongs to the mitochondrial Rho GTPase family.</text>
</comment>
<reference evidence="16 17" key="1">
    <citation type="journal article" date="2018" name="Sci. Rep.">
        <title>Raphidocelis subcapitata (=Pseudokirchneriella subcapitata) provides an insight into genome evolution and environmental adaptations in the Sphaeropleales.</title>
        <authorList>
            <person name="Suzuki S."/>
            <person name="Yamaguchi H."/>
            <person name="Nakajima N."/>
            <person name="Kawachi M."/>
        </authorList>
    </citation>
    <scope>NUCLEOTIDE SEQUENCE [LARGE SCALE GENOMIC DNA]</scope>
    <source>
        <strain evidence="16 17">NIES-35</strain>
    </source>
</reference>
<dbReference type="STRING" id="307507.A0A2V0PEV3"/>
<evidence type="ECO:0000256" key="9">
    <source>
        <dbReference type="ARBA" id="ARBA00022837"/>
    </source>
</evidence>
<comment type="subcellular location">
    <subcellularLocation>
        <location evidence="1">Mitochondrion outer membrane</location>
        <topology evidence="1">Single-pass type IV membrane protein</topology>
    </subcellularLocation>
</comment>
<evidence type="ECO:0000256" key="14">
    <source>
        <dbReference type="SAM" id="MobiDB-lite"/>
    </source>
</evidence>
<keyword evidence="9" id="KW-0106">Calcium</keyword>
<evidence type="ECO:0000256" key="2">
    <source>
        <dbReference type="ARBA" id="ARBA00007981"/>
    </source>
</evidence>
<feature type="domain" description="EF hand associated type-2" evidence="15">
    <location>
        <begin position="239"/>
        <end position="324"/>
    </location>
</feature>
<dbReference type="InterPro" id="IPR027417">
    <property type="entry name" value="P-loop_NTPase"/>
</dbReference>
<dbReference type="Proteomes" id="UP000247498">
    <property type="component" value="Unassembled WGS sequence"/>
</dbReference>
<feature type="region of interest" description="Disordered" evidence="14">
    <location>
        <begin position="738"/>
        <end position="765"/>
    </location>
</feature>
<evidence type="ECO:0000256" key="1">
    <source>
        <dbReference type="ARBA" id="ARBA00004200"/>
    </source>
</evidence>
<keyword evidence="3" id="KW-0812">Transmembrane</keyword>
<dbReference type="InParanoid" id="A0A2V0PEV3"/>
<sequence>MSQPRSIVLAVVGDPGAGKTSLVRAACHADGPHAAAPGAPPPPPVLPPCRFPAEVLGAAGADAPAELLVVDTAGGADAAARAAREAALRAAAGAVVCLDPAAPGALARLRSHWLPRVARLSPGAPVVVAVCKDDLDPEGGFDQEALREAMEGMVAEHPSLEVAIKCSAAEGRGVGDVFYHALKAVLFPKAPLLDAATGRLTTACVKALLRIFLMCDADQDGALGPEELAAFQALCFGAPLSREEAAGVRGVVAEGLPEGVGEAGLLFPGFLYLHTLFLTQGRPESVWAVLTAFGYGRDLSICDAALAHLPAVGPDEVLELSPAALAYLAHAFDIHDSGGRGVLSGADAGHLFSRAPVAIYEMDLWNRTLVAGPPADAAGAGGGKAGREGGEADSGGVGGGGGSGGGGKEGGESEKADSSGGGGVGPEAMTKEGFLTRWRAFALQEPRLAFEQMMYLGLGGRRGEGAAELFERRRRRRRRRRAALLPALLPGAAAGGLAARSTLLCAVFGGLASGKSSFVAALAAPGGAAGGAGGARPRAGLLSAAAAVAVAGSSGGGGGGGGAGGGGAGGAGGDVTDVKTLVLVEVSSAAAPDDPMTDLRDADVAAVVFDAHDSASFATARALAAGLGAAPGGEGLPVVLVAAKSDLGCPEELRAAIASACAELRLPPPLPVAVAAGALGRPNAFRCIAEAALRPAGRVPDTPEQRLRRRKAWAAAGALVAAAAAGYVAYRISGAAGSGGGGSDGGGGGAGDSGGGGGSRTELRR</sequence>
<dbReference type="FunCoup" id="A0A2V0PEV3">
    <property type="interactions" value="2255"/>
</dbReference>
<dbReference type="GO" id="GO:0046872">
    <property type="term" value="F:metal ion binding"/>
    <property type="evidence" value="ECO:0007669"/>
    <property type="project" value="UniProtKB-KW"/>
</dbReference>
<protein>
    <recommendedName>
        <fullName evidence="15">EF hand associated type-2 domain-containing protein</fullName>
    </recommendedName>
</protein>
<evidence type="ECO:0000256" key="6">
    <source>
        <dbReference type="ARBA" id="ARBA00022741"/>
    </source>
</evidence>
<evidence type="ECO:0000256" key="12">
    <source>
        <dbReference type="ARBA" id="ARBA00023134"/>
    </source>
</evidence>
<dbReference type="OrthoDB" id="10020961at2759"/>
<evidence type="ECO:0000256" key="11">
    <source>
        <dbReference type="ARBA" id="ARBA00023128"/>
    </source>
</evidence>